<protein>
    <recommendedName>
        <fullName evidence="3">PAC domain-containing protein</fullName>
    </recommendedName>
</protein>
<accession>A0ABQ3GMN6</accession>
<name>A0ABQ3GMN6_9GAMM</name>
<evidence type="ECO:0000313" key="2">
    <source>
        <dbReference type="Proteomes" id="UP000610203"/>
    </source>
</evidence>
<evidence type="ECO:0000313" key="1">
    <source>
        <dbReference type="EMBL" id="GHD27229.1"/>
    </source>
</evidence>
<sequence length="56" mass="6738">MFGTPVFYYVRYCFAFYEAFIGSSVRFSVVLHDLTVKQLNDEEQFYDQKIKEHTTQ</sequence>
<comment type="caution">
    <text evidence="1">The sequence shown here is derived from an EMBL/GenBank/DDBJ whole genome shotgun (WGS) entry which is preliminary data.</text>
</comment>
<gene>
    <name evidence="1" type="ORF">GCM10016272_05140</name>
</gene>
<organism evidence="1 2">
    <name type="scientific">Psychrobacter glaciei</name>
    <dbReference type="NCBI Taxonomy" id="619771"/>
    <lineage>
        <taxon>Bacteria</taxon>
        <taxon>Pseudomonadati</taxon>
        <taxon>Pseudomonadota</taxon>
        <taxon>Gammaproteobacteria</taxon>
        <taxon>Moraxellales</taxon>
        <taxon>Moraxellaceae</taxon>
        <taxon>Psychrobacter</taxon>
    </lineage>
</organism>
<keyword evidence="2" id="KW-1185">Reference proteome</keyword>
<dbReference type="EMBL" id="BMZR01000001">
    <property type="protein sequence ID" value="GHD27229.1"/>
    <property type="molecule type" value="Genomic_DNA"/>
</dbReference>
<dbReference type="Proteomes" id="UP000610203">
    <property type="component" value="Unassembled WGS sequence"/>
</dbReference>
<proteinExistence type="predicted"/>
<reference evidence="2" key="1">
    <citation type="journal article" date="2019" name="Int. J. Syst. Evol. Microbiol.">
        <title>The Global Catalogue of Microorganisms (GCM) 10K type strain sequencing project: providing services to taxonomists for standard genome sequencing and annotation.</title>
        <authorList>
            <consortium name="The Broad Institute Genomics Platform"/>
            <consortium name="The Broad Institute Genome Sequencing Center for Infectious Disease"/>
            <person name="Wu L."/>
            <person name="Ma J."/>
        </authorList>
    </citation>
    <scope>NUCLEOTIDE SEQUENCE [LARGE SCALE GENOMIC DNA]</scope>
    <source>
        <strain evidence="2">KCTC 42280</strain>
    </source>
</reference>
<evidence type="ECO:0008006" key="3">
    <source>
        <dbReference type="Google" id="ProtNLM"/>
    </source>
</evidence>